<reference evidence="1" key="1">
    <citation type="journal article" date="2021" name="New Phytol.">
        <title>Evolutionary innovations through gain and loss of genes in the ectomycorrhizal Boletales.</title>
        <authorList>
            <person name="Wu G."/>
            <person name="Miyauchi S."/>
            <person name="Morin E."/>
            <person name="Kuo A."/>
            <person name="Drula E."/>
            <person name="Varga T."/>
            <person name="Kohler A."/>
            <person name="Feng B."/>
            <person name="Cao Y."/>
            <person name="Lipzen A."/>
            <person name="Daum C."/>
            <person name="Hundley H."/>
            <person name="Pangilinan J."/>
            <person name="Johnson J."/>
            <person name="Barry K."/>
            <person name="LaButti K."/>
            <person name="Ng V."/>
            <person name="Ahrendt S."/>
            <person name="Min B."/>
            <person name="Choi I.G."/>
            <person name="Park H."/>
            <person name="Plett J.M."/>
            <person name="Magnuson J."/>
            <person name="Spatafora J.W."/>
            <person name="Nagy L.G."/>
            <person name="Henrissat B."/>
            <person name="Grigoriev I.V."/>
            <person name="Yang Z.L."/>
            <person name="Xu J."/>
            <person name="Martin F.M."/>
        </authorList>
    </citation>
    <scope>NUCLEOTIDE SEQUENCE</scope>
    <source>
        <strain evidence="1">ATCC 28755</strain>
    </source>
</reference>
<sequence length="584" mass="65506">MLLDVTYLRAHPTRWTLHSKLPETVKEQLQLQLLNADLLRTVTTYRAKFESWIDAVTRSPGTKIRETHETDVWILQRLKVYSTIKGNTFQACGTKQMTGHQANAKVLANSDVSHTIMEFCTISSMSNLGDAATACQPTFNTTAQHRFSRIAKQFFPENSNELAIELLRNSGVITGSAVLRMLMGSIYEKPRDLNVIVARGNMTGFEEWLLSVGYEETGDLDIYLPLASEIHEFRVYRDVSTHKNIVTISEASSHDIMGVIVRSPTTADMTFMTGGGIVSLYPTMTLRSESVINSGMLTVDYDYTAEGRFGSINANRAELFFDTAFMDKACGSICPFVWRYARTDCDILVQDWDHRYSVKDIVASSRTEWRLSTQCANYHRPHYKYNRVIGGTFQLDQTPATQLDVGDRSIDIDQHFPALAKGFKAMLYTTYHAEPFIVNVPLNEGTATYQSIEDLYVECWVAQRTPTDIIAHREKLRRTFRAIPGTDTNASFAYSVHVESDSANAPFNPFVTSFTSSARRISKSPSGCTALYRRLQAATLPTVPQHSPPLYKAVQPRPSDVTVTAQVPYIATVPKALYSAAPRL</sequence>
<accession>A0ACB7ZY13</accession>
<evidence type="ECO:0000313" key="2">
    <source>
        <dbReference type="Proteomes" id="UP000790377"/>
    </source>
</evidence>
<gene>
    <name evidence="1" type="ORF">BJ138DRAFT_1105483</name>
</gene>
<organism evidence="1 2">
    <name type="scientific">Hygrophoropsis aurantiaca</name>
    <dbReference type="NCBI Taxonomy" id="72124"/>
    <lineage>
        <taxon>Eukaryota</taxon>
        <taxon>Fungi</taxon>
        <taxon>Dikarya</taxon>
        <taxon>Basidiomycota</taxon>
        <taxon>Agaricomycotina</taxon>
        <taxon>Agaricomycetes</taxon>
        <taxon>Agaricomycetidae</taxon>
        <taxon>Boletales</taxon>
        <taxon>Coniophorineae</taxon>
        <taxon>Hygrophoropsidaceae</taxon>
        <taxon>Hygrophoropsis</taxon>
    </lineage>
</organism>
<protein>
    <submittedName>
        <fullName evidence="1">Uncharacterized protein</fullName>
    </submittedName>
</protein>
<keyword evidence="2" id="KW-1185">Reference proteome</keyword>
<proteinExistence type="predicted"/>
<comment type="caution">
    <text evidence="1">The sequence shown here is derived from an EMBL/GenBank/DDBJ whole genome shotgun (WGS) entry which is preliminary data.</text>
</comment>
<name>A0ACB7ZY13_9AGAM</name>
<evidence type="ECO:0000313" key="1">
    <source>
        <dbReference type="EMBL" id="KAH7906039.1"/>
    </source>
</evidence>
<dbReference type="EMBL" id="MU268080">
    <property type="protein sequence ID" value="KAH7906039.1"/>
    <property type="molecule type" value="Genomic_DNA"/>
</dbReference>
<dbReference type="Proteomes" id="UP000790377">
    <property type="component" value="Unassembled WGS sequence"/>
</dbReference>